<keyword evidence="1" id="KW-0472">Membrane</keyword>
<evidence type="ECO:0000256" key="1">
    <source>
        <dbReference type="SAM" id="Phobius"/>
    </source>
</evidence>
<dbReference type="Proteomes" id="UP000321363">
    <property type="component" value="Unassembled WGS sequence"/>
</dbReference>
<feature type="transmembrane region" description="Helical" evidence="1">
    <location>
        <begin position="23"/>
        <end position="45"/>
    </location>
</feature>
<keyword evidence="1" id="KW-0812">Transmembrane</keyword>
<name>A0A5C6W657_9BACI</name>
<protein>
    <submittedName>
        <fullName evidence="2">DUF3953 domain-containing protein</fullName>
    </submittedName>
</protein>
<organism evidence="2 3">
    <name type="scientific">Metabacillus litoralis</name>
    <dbReference type="NCBI Taxonomy" id="152268"/>
    <lineage>
        <taxon>Bacteria</taxon>
        <taxon>Bacillati</taxon>
        <taxon>Bacillota</taxon>
        <taxon>Bacilli</taxon>
        <taxon>Bacillales</taxon>
        <taxon>Bacillaceae</taxon>
        <taxon>Metabacillus</taxon>
    </lineage>
</organism>
<evidence type="ECO:0000313" key="2">
    <source>
        <dbReference type="EMBL" id="TXC93456.1"/>
    </source>
</evidence>
<comment type="caution">
    <text evidence="2">The sequence shown here is derived from an EMBL/GenBank/DDBJ whole genome shotgun (WGS) entry which is preliminary data.</text>
</comment>
<evidence type="ECO:0000313" key="3">
    <source>
        <dbReference type="Proteomes" id="UP000321363"/>
    </source>
</evidence>
<dbReference type="AlphaFoldDB" id="A0A5C6W657"/>
<accession>A0A5C6W657</accession>
<sequence>MMFLIGLLMTVMGIEEFRRKRKALGVIMVGVSVLSFYVSIESFLLK</sequence>
<keyword evidence="1" id="KW-1133">Transmembrane helix</keyword>
<dbReference type="EMBL" id="VOQF01000001">
    <property type="protein sequence ID" value="TXC93456.1"/>
    <property type="molecule type" value="Genomic_DNA"/>
</dbReference>
<dbReference type="InterPro" id="IPR025018">
    <property type="entry name" value="DUF3953"/>
</dbReference>
<keyword evidence="3" id="KW-1185">Reference proteome</keyword>
<reference evidence="2 3" key="1">
    <citation type="journal article" date="2005" name="Int. J. Syst. Evol. Microbiol.">
        <title>Bacillus litoralis sp. nov., isolated from a tidal flat of the Yellow Sea in Korea.</title>
        <authorList>
            <person name="Yoon J.H."/>
            <person name="Oh T.K."/>
        </authorList>
    </citation>
    <scope>NUCLEOTIDE SEQUENCE [LARGE SCALE GENOMIC DNA]</scope>
    <source>
        <strain evidence="2 3">SW-211</strain>
    </source>
</reference>
<gene>
    <name evidence="2" type="ORF">FS935_02050</name>
</gene>
<dbReference type="OrthoDB" id="2456396at2"/>
<proteinExistence type="predicted"/>
<dbReference type="Pfam" id="PF13129">
    <property type="entry name" value="DUF3953"/>
    <property type="match status" value="1"/>
</dbReference>